<keyword evidence="10 13" id="KW-0472">Membrane</keyword>
<reference evidence="14 15" key="1">
    <citation type="submission" date="2019-06" db="EMBL/GenBank/DDBJ databases">
        <title>Draft genomes of female and male turbot (Scophthalmus maximus).</title>
        <authorList>
            <person name="Xu H."/>
            <person name="Xu X.-W."/>
            <person name="Shao C."/>
            <person name="Chen S."/>
        </authorList>
    </citation>
    <scope>NUCLEOTIDE SEQUENCE [LARGE SCALE GENOMIC DNA]</scope>
    <source>
        <strain evidence="14">Ysfricsl-2016a</strain>
        <tissue evidence="14">Blood</tissue>
    </source>
</reference>
<evidence type="ECO:0000256" key="6">
    <source>
        <dbReference type="ARBA" id="ARBA00022792"/>
    </source>
</evidence>
<evidence type="ECO:0000256" key="2">
    <source>
        <dbReference type="ARBA" id="ARBA00004673"/>
    </source>
</evidence>
<dbReference type="GO" id="GO:0045277">
    <property type="term" value="C:respiratory chain complex IV"/>
    <property type="evidence" value="ECO:0007669"/>
    <property type="project" value="InterPro"/>
</dbReference>
<comment type="caution">
    <text evidence="14">The sequence shown here is derived from an EMBL/GenBank/DDBJ whole genome shotgun (WGS) entry which is preliminary data.</text>
</comment>
<comment type="pathway">
    <text evidence="2">Energy metabolism; oxidative phosphorylation.</text>
</comment>
<comment type="subcellular location">
    <subcellularLocation>
        <location evidence="1">Mitochondrion inner membrane</location>
        <topology evidence="1">Single-pass membrane protein</topology>
    </subcellularLocation>
</comment>
<sequence length="181" mass="20783">MTNEKQITLRVADVGCQINQCECTHTHRHHLMGELPTLSHDSFGKRIHDAPTTAHKKVASTSIAPRQRSHRNTKSCWDKLCDVSQRPPFVLHTTPKDRGRAATRTGVYHPRLYMTGTYSKTRTDVRPQHSPFVDGQTDFFLVKNLPFSVENKWRLLGMMVVFFGSGFVFPFIVVRHQILKK</sequence>
<evidence type="ECO:0000256" key="5">
    <source>
        <dbReference type="ARBA" id="ARBA00022692"/>
    </source>
</evidence>
<evidence type="ECO:0000256" key="7">
    <source>
        <dbReference type="ARBA" id="ARBA00022946"/>
    </source>
</evidence>
<keyword evidence="8 13" id="KW-1133">Transmembrane helix</keyword>
<comment type="similarity">
    <text evidence="3">Belongs to the cytochrome c oxidase VIIc family.</text>
</comment>
<keyword evidence="5 13" id="KW-0812">Transmembrane</keyword>
<keyword evidence="6" id="KW-0999">Mitochondrion inner membrane</keyword>
<evidence type="ECO:0000256" key="12">
    <source>
        <dbReference type="SAM" id="MobiDB-lite"/>
    </source>
</evidence>
<keyword evidence="9" id="KW-0496">Mitochondrion</keyword>
<feature type="transmembrane region" description="Helical" evidence="13">
    <location>
        <begin position="153"/>
        <end position="174"/>
    </location>
</feature>
<evidence type="ECO:0000256" key="9">
    <source>
        <dbReference type="ARBA" id="ARBA00023128"/>
    </source>
</evidence>
<dbReference type="SUPFAM" id="SSF81427">
    <property type="entry name" value="Mitochondrial cytochrome c oxidase subunit VIIc (aka VIIIa)"/>
    <property type="match status" value="1"/>
</dbReference>
<dbReference type="FunFam" id="4.10.49.10:FF:000001">
    <property type="entry name" value="Cytochrome c oxidase subunit 7C"/>
    <property type="match status" value="1"/>
</dbReference>
<protein>
    <recommendedName>
        <fullName evidence="4">Cytochrome c oxidase subunit 7C, mitochondrial</fullName>
    </recommendedName>
    <alternativeName>
        <fullName evidence="11">Cytochrome c oxidase polypeptide VIIc</fullName>
    </alternativeName>
</protein>
<evidence type="ECO:0000313" key="14">
    <source>
        <dbReference type="EMBL" id="KAF0033754.1"/>
    </source>
</evidence>
<dbReference type="Pfam" id="PF02935">
    <property type="entry name" value="COX7C"/>
    <property type="match status" value="1"/>
</dbReference>
<dbReference type="CDD" id="cd00929">
    <property type="entry name" value="Cyt_c_Oxidase_VIIc"/>
    <property type="match status" value="1"/>
</dbReference>
<proteinExistence type="inferred from homology"/>
<dbReference type="GO" id="GO:0006123">
    <property type="term" value="P:mitochondrial electron transport, cytochrome c to oxygen"/>
    <property type="evidence" value="ECO:0007669"/>
    <property type="project" value="InterPro"/>
</dbReference>
<evidence type="ECO:0000256" key="10">
    <source>
        <dbReference type="ARBA" id="ARBA00023136"/>
    </source>
</evidence>
<evidence type="ECO:0000256" key="1">
    <source>
        <dbReference type="ARBA" id="ARBA00004434"/>
    </source>
</evidence>
<accession>A0A6A4SRT5</accession>
<dbReference type="GO" id="GO:0005743">
    <property type="term" value="C:mitochondrial inner membrane"/>
    <property type="evidence" value="ECO:0007669"/>
    <property type="project" value="UniProtKB-SubCell"/>
</dbReference>
<keyword evidence="7" id="KW-0809">Transit peptide</keyword>
<evidence type="ECO:0000256" key="4">
    <source>
        <dbReference type="ARBA" id="ARBA00017004"/>
    </source>
</evidence>
<dbReference type="InterPro" id="IPR004202">
    <property type="entry name" value="COX7C/Cox8"/>
</dbReference>
<dbReference type="PANTHER" id="PTHR13313">
    <property type="entry name" value="CYTOCHROME C OXIDASE SUBUNIT VIIC"/>
    <property type="match status" value="1"/>
</dbReference>
<dbReference type="PANTHER" id="PTHR13313:SF0">
    <property type="entry name" value="CYTOCHROME C OXIDASE SUBUNIT 7C, MITOCHONDRIAL"/>
    <property type="match status" value="1"/>
</dbReference>
<dbReference type="AlphaFoldDB" id="A0A6A4SRT5"/>
<evidence type="ECO:0000256" key="11">
    <source>
        <dbReference type="ARBA" id="ARBA00031140"/>
    </source>
</evidence>
<dbReference type="UniPathway" id="UPA00705"/>
<organism evidence="14 15">
    <name type="scientific">Scophthalmus maximus</name>
    <name type="common">Turbot</name>
    <name type="synonym">Psetta maxima</name>
    <dbReference type="NCBI Taxonomy" id="52904"/>
    <lineage>
        <taxon>Eukaryota</taxon>
        <taxon>Metazoa</taxon>
        <taxon>Chordata</taxon>
        <taxon>Craniata</taxon>
        <taxon>Vertebrata</taxon>
        <taxon>Euteleostomi</taxon>
        <taxon>Actinopterygii</taxon>
        <taxon>Neopterygii</taxon>
        <taxon>Teleostei</taxon>
        <taxon>Neoteleostei</taxon>
        <taxon>Acanthomorphata</taxon>
        <taxon>Carangaria</taxon>
        <taxon>Pleuronectiformes</taxon>
        <taxon>Pleuronectoidei</taxon>
        <taxon>Scophthalmidae</taxon>
        <taxon>Scophthalmus</taxon>
    </lineage>
</organism>
<feature type="region of interest" description="Disordered" evidence="12">
    <location>
        <begin position="51"/>
        <end position="71"/>
    </location>
</feature>
<evidence type="ECO:0000256" key="13">
    <source>
        <dbReference type="SAM" id="Phobius"/>
    </source>
</evidence>
<evidence type="ECO:0000256" key="3">
    <source>
        <dbReference type="ARBA" id="ARBA00010514"/>
    </source>
</evidence>
<evidence type="ECO:0000256" key="8">
    <source>
        <dbReference type="ARBA" id="ARBA00022989"/>
    </source>
</evidence>
<evidence type="ECO:0000313" key="15">
    <source>
        <dbReference type="Proteomes" id="UP000438429"/>
    </source>
</evidence>
<dbReference type="EMBL" id="VEVO01000012">
    <property type="protein sequence ID" value="KAF0033754.1"/>
    <property type="molecule type" value="Genomic_DNA"/>
</dbReference>
<name>A0A6A4SRT5_SCOMX</name>
<dbReference type="Proteomes" id="UP000438429">
    <property type="component" value="Unassembled WGS sequence"/>
</dbReference>
<dbReference type="Gene3D" id="4.10.49.10">
    <property type="entry name" value="Cytochrome c oxidase subunit VIIc"/>
    <property type="match status" value="1"/>
</dbReference>
<dbReference type="InterPro" id="IPR036636">
    <property type="entry name" value="COX7C/Cox8_sf"/>
</dbReference>
<gene>
    <name evidence="14" type="ORF">F2P81_013820</name>
</gene>